<dbReference type="Proteomes" id="UP000218327">
    <property type="component" value="Unassembled WGS sequence"/>
</dbReference>
<dbReference type="AlphaFoldDB" id="A0A2A5B687"/>
<dbReference type="SUPFAM" id="SSF52540">
    <property type="entry name" value="P-loop containing nucleoside triphosphate hydrolases"/>
    <property type="match status" value="1"/>
</dbReference>
<dbReference type="EMBL" id="NVVJ01000009">
    <property type="protein sequence ID" value="PCJ26831.1"/>
    <property type="molecule type" value="Genomic_DNA"/>
</dbReference>
<dbReference type="InterPro" id="IPR011646">
    <property type="entry name" value="KAP_P-loop"/>
</dbReference>
<evidence type="ECO:0000313" key="2">
    <source>
        <dbReference type="EMBL" id="PCJ26831.1"/>
    </source>
</evidence>
<proteinExistence type="predicted"/>
<dbReference type="Pfam" id="PF07693">
    <property type="entry name" value="KAP_NTPase"/>
    <property type="match status" value="1"/>
</dbReference>
<comment type="caution">
    <text evidence="2">The sequence shown here is derived from an EMBL/GenBank/DDBJ whole genome shotgun (WGS) entry which is preliminary data.</text>
</comment>
<evidence type="ECO:0000313" key="3">
    <source>
        <dbReference type="Proteomes" id="UP000218327"/>
    </source>
</evidence>
<feature type="domain" description="KAP NTPase" evidence="1">
    <location>
        <begin position="33"/>
        <end position="90"/>
    </location>
</feature>
<name>A0A2A5B687_9GAMM</name>
<gene>
    <name evidence="2" type="ORF">COA96_04175</name>
</gene>
<dbReference type="InterPro" id="IPR027417">
    <property type="entry name" value="P-loop_NTPase"/>
</dbReference>
<sequence>MYQQLISNFVKQEALPQSYTEDSRQWFLPLVDEIEKRLKAASESPIIIGINGAQGTGKSTLAKLISLVLNAKRYSVANLSIDDFYFSKAKRLELANEQHSLLASRGVPGTHDVQQLLQI</sequence>
<protein>
    <submittedName>
        <fullName evidence="2">Kinase</fullName>
    </submittedName>
</protein>
<dbReference type="GO" id="GO:0016301">
    <property type="term" value="F:kinase activity"/>
    <property type="evidence" value="ECO:0007669"/>
    <property type="project" value="UniProtKB-KW"/>
</dbReference>
<organism evidence="2 3">
    <name type="scientific">SAR86 cluster bacterium</name>
    <dbReference type="NCBI Taxonomy" id="2030880"/>
    <lineage>
        <taxon>Bacteria</taxon>
        <taxon>Pseudomonadati</taxon>
        <taxon>Pseudomonadota</taxon>
        <taxon>Gammaproteobacteria</taxon>
        <taxon>SAR86 cluster</taxon>
    </lineage>
</organism>
<reference evidence="3" key="1">
    <citation type="submission" date="2017-08" db="EMBL/GenBank/DDBJ databases">
        <title>A dynamic microbial community with high functional redundancy inhabits the cold, oxic subseafloor aquifer.</title>
        <authorList>
            <person name="Tully B.J."/>
            <person name="Wheat C.G."/>
            <person name="Glazer B.T."/>
            <person name="Huber J.A."/>
        </authorList>
    </citation>
    <scope>NUCLEOTIDE SEQUENCE [LARGE SCALE GENOMIC DNA]</scope>
</reference>
<dbReference type="Gene3D" id="3.40.50.300">
    <property type="entry name" value="P-loop containing nucleotide triphosphate hydrolases"/>
    <property type="match status" value="1"/>
</dbReference>
<evidence type="ECO:0000259" key="1">
    <source>
        <dbReference type="Pfam" id="PF07693"/>
    </source>
</evidence>
<keyword evidence="2" id="KW-0808">Transferase</keyword>
<accession>A0A2A5B687</accession>
<keyword evidence="2" id="KW-0418">Kinase</keyword>
<feature type="non-terminal residue" evidence="2">
    <location>
        <position position="119"/>
    </location>
</feature>